<evidence type="ECO:0000313" key="6">
    <source>
        <dbReference type="EMBL" id="MBF4769890.1"/>
    </source>
</evidence>
<comment type="caution">
    <text evidence="6">The sequence shown here is derived from an EMBL/GenBank/DDBJ whole genome shotgun (WGS) entry which is preliminary data.</text>
</comment>
<dbReference type="PANTHER" id="PTHR43667">
    <property type="entry name" value="CYCLOPROPANE-FATTY-ACYL-PHOSPHOLIPID SYNTHASE"/>
    <property type="match status" value="1"/>
</dbReference>
<dbReference type="EMBL" id="JADKPO010000034">
    <property type="protein sequence ID" value="MBF4769890.1"/>
    <property type="molecule type" value="Genomic_DNA"/>
</dbReference>
<name>A0A930YR49_9ACTN</name>
<dbReference type="AlphaFoldDB" id="A0A930YR49"/>
<keyword evidence="4" id="KW-0949">S-adenosyl-L-methionine</keyword>
<evidence type="ECO:0000313" key="7">
    <source>
        <dbReference type="Proteomes" id="UP000660668"/>
    </source>
</evidence>
<evidence type="ECO:0000256" key="4">
    <source>
        <dbReference type="ARBA" id="ARBA00022691"/>
    </source>
</evidence>
<sequence>MTTTVSRPTPPRVVAEVRKRYEAAGGTTALLVRTPDGQESLIGSGVPAATLVVTDQLGLDALASFDIVRAGEAFLEGHLDVEGDLAQMLGLRPIFTDFHPVQYVGKFVRPFLRGQVKSDHDYIEHHYENDPEFFLSFLDRRYRAYSQGVFESAEESLEAGITRKLDYALGAIDVGPGARVLDIGGGWGAFVEYGGQHGLHVTSLTISEESRKFVQGIIDEQGLPCEIRREHFFAHRPEAPYDAIVNLGVTEHLPDYARTLATYRSLLKPGGRVYLDASAQRRKNKVTTFFENQIFRGNGTPLSLAGYTAALSRSQLELEVVLNDRVNYEITTRRWAENLDAARDFIEPRWGSRQYRLFRLYLWGCVDAFSRDVIQAYRMVLRNP</sequence>
<gene>
    <name evidence="6" type="ORF">ISU10_19130</name>
</gene>
<comment type="similarity">
    <text evidence="1">Belongs to the CFA/CMAS family.</text>
</comment>
<keyword evidence="7" id="KW-1185">Reference proteome</keyword>
<dbReference type="Proteomes" id="UP000660668">
    <property type="component" value="Unassembled WGS sequence"/>
</dbReference>
<reference evidence="6" key="1">
    <citation type="submission" date="2020-11" db="EMBL/GenBank/DDBJ databases">
        <title>Nocardioides cynanchi sp. nov., isolated from soil of rhizosphere of Cynanchum wilfordii.</title>
        <authorList>
            <person name="Lee J.-S."/>
            <person name="Suh M.K."/>
            <person name="Kim J.-S."/>
        </authorList>
    </citation>
    <scope>NUCLEOTIDE SEQUENCE</scope>
    <source>
        <strain evidence="6">KCTC 19276</strain>
    </source>
</reference>
<dbReference type="InterPro" id="IPR050723">
    <property type="entry name" value="CFA/CMAS"/>
</dbReference>
<evidence type="ECO:0000256" key="5">
    <source>
        <dbReference type="ARBA" id="ARBA00023098"/>
    </source>
</evidence>
<organism evidence="6 7">
    <name type="scientific">Nocardioides agariphilus</name>
    <dbReference type="NCBI Taxonomy" id="433664"/>
    <lineage>
        <taxon>Bacteria</taxon>
        <taxon>Bacillati</taxon>
        <taxon>Actinomycetota</taxon>
        <taxon>Actinomycetes</taxon>
        <taxon>Propionibacteriales</taxon>
        <taxon>Nocardioidaceae</taxon>
        <taxon>Nocardioides</taxon>
    </lineage>
</organism>
<dbReference type="PANTHER" id="PTHR43667:SF1">
    <property type="entry name" value="CYCLOPROPANE-FATTY-ACYL-PHOSPHOLIPID SYNTHASE"/>
    <property type="match status" value="1"/>
</dbReference>
<dbReference type="SUPFAM" id="SSF53335">
    <property type="entry name" value="S-adenosyl-L-methionine-dependent methyltransferases"/>
    <property type="match status" value="1"/>
</dbReference>
<protein>
    <submittedName>
        <fullName evidence="6">Class I SAM-dependent methyltransferase</fullName>
    </submittedName>
</protein>
<accession>A0A930YR49</accession>
<dbReference type="GO" id="GO:0006629">
    <property type="term" value="P:lipid metabolic process"/>
    <property type="evidence" value="ECO:0007669"/>
    <property type="project" value="UniProtKB-KW"/>
</dbReference>
<keyword evidence="2 6" id="KW-0489">Methyltransferase</keyword>
<evidence type="ECO:0000256" key="3">
    <source>
        <dbReference type="ARBA" id="ARBA00022679"/>
    </source>
</evidence>
<proteinExistence type="inferred from homology"/>
<keyword evidence="3" id="KW-0808">Transferase</keyword>
<evidence type="ECO:0000256" key="1">
    <source>
        <dbReference type="ARBA" id="ARBA00010815"/>
    </source>
</evidence>
<dbReference type="Gene3D" id="3.40.50.150">
    <property type="entry name" value="Vaccinia Virus protein VP39"/>
    <property type="match status" value="1"/>
</dbReference>
<dbReference type="Pfam" id="PF02353">
    <property type="entry name" value="CMAS"/>
    <property type="match status" value="1"/>
</dbReference>
<dbReference type="GO" id="GO:0008168">
    <property type="term" value="F:methyltransferase activity"/>
    <property type="evidence" value="ECO:0007669"/>
    <property type="project" value="UniProtKB-KW"/>
</dbReference>
<dbReference type="CDD" id="cd02440">
    <property type="entry name" value="AdoMet_MTases"/>
    <property type="match status" value="1"/>
</dbReference>
<evidence type="ECO:0000256" key="2">
    <source>
        <dbReference type="ARBA" id="ARBA00022603"/>
    </source>
</evidence>
<dbReference type="RefSeq" id="WP_194698038.1">
    <property type="nucleotide sequence ID" value="NZ_JADKPO010000034.1"/>
</dbReference>
<keyword evidence="5" id="KW-0443">Lipid metabolism</keyword>
<dbReference type="InterPro" id="IPR029063">
    <property type="entry name" value="SAM-dependent_MTases_sf"/>
</dbReference>
<dbReference type="GO" id="GO:0032259">
    <property type="term" value="P:methylation"/>
    <property type="evidence" value="ECO:0007669"/>
    <property type="project" value="UniProtKB-KW"/>
</dbReference>